<dbReference type="Proteomes" id="UP000304148">
    <property type="component" value="Chromosome"/>
</dbReference>
<sequence>MYTYHFEKVKIGLSSQKNVETKVQDIIHEHAKDGWRLVQVIPPYHGASTLSFEIIFEKKA</sequence>
<dbReference type="RefSeq" id="WP_138186117.1">
    <property type="nucleotide sequence ID" value="NZ_LS992241.1"/>
</dbReference>
<evidence type="ECO:0008006" key="3">
    <source>
        <dbReference type="Google" id="ProtNLM"/>
    </source>
</evidence>
<protein>
    <recommendedName>
        <fullName evidence="3">DUF4177 domain-containing protein</fullName>
    </recommendedName>
</protein>
<proteinExistence type="predicted"/>
<organism evidence="1 2">
    <name type="scientific">Paenibacillus alvei</name>
    <name type="common">Bacillus alvei</name>
    <dbReference type="NCBI Taxonomy" id="44250"/>
    <lineage>
        <taxon>Bacteria</taxon>
        <taxon>Bacillati</taxon>
        <taxon>Bacillota</taxon>
        <taxon>Bacilli</taxon>
        <taxon>Bacillales</taxon>
        <taxon>Paenibacillaceae</taxon>
        <taxon>Paenibacillus</taxon>
    </lineage>
</organism>
<reference evidence="2" key="1">
    <citation type="submission" date="2018-08" db="EMBL/GenBank/DDBJ databases">
        <authorList>
            <person name="Chevrot R."/>
        </authorList>
    </citation>
    <scope>NUCLEOTIDE SEQUENCE [LARGE SCALE GENOMIC DNA]</scope>
</reference>
<accession>A0A383RCZ4</accession>
<gene>
    <name evidence="1" type="ORF">PBLR_12568</name>
</gene>
<name>A0A383RCZ4_PAEAL</name>
<dbReference type="EMBL" id="LS992241">
    <property type="protein sequence ID" value="SYX84146.1"/>
    <property type="molecule type" value="Genomic_DNA"/>
</dbReference>
<dbReference type="AlphaFoldDB" id="A0A383RCZ4"/>
<dbReference type="InterPro" id="IPR025234">
    <property type="entry name" value="YjzH-like"/>
</dbReference>
<evidence type="ECO:0000313" key="1">
    <source>
        <dbReference type="EMBL" id="SYX84146.1"/>
    </source>
</evidence>
<dbReference type="Pfam" id="PF13783">
    <property type="entry name" value="DUF4177"/>
    <property type="match status" value="1"/>
</dbReference>
<evidence type="ECO:0000313" key="2">
    <source>
        <dbReference type="Proteomes" id="UP000304148"/>
    </source>
</evidence>